<proteinExistence type="predicted"/>
<evidence type="ECO:0000313" key="2">
    <source>
        <dbReference type="Proteomes" id="UP001221142"/>
    </source>
</evidence>
<organism evidence="1 2">
    <name type="scientific">Roridomyces roridus</name>
    <dbReference type="NCBI Taxonomy" id="1738132"/>
    <lineage>
        <taxon>Eukaryota</taxon>
        <taxon>Fungi</taxon>
        <taxon>Dikarya</taxon>
        <taxon>Basidiomycota</taxon>
        <taxon>Agaricomycotina</taxon>
        <taxon>Agaricomycetes</taxon>
        <taxon>Agaricomycetidae</taxon>
        <taxon>Agaricales</taxon>
        <taxon>Marasmiineae</taxon>
        <taxon>Mycenaceae</taxon>
        <taxon>Roridomyces</taxon>
    </lineage>
</organism>
<dbReference type="Proteomes" id="UP001221142">
    <property type="component" value="Unassembled WGS sequence"/>
</dbReference>
<protein>
    <submittedName>
        <fullName evidence="1">Uncharacterized protein</fullName>
    </submittedName>
</protein>
<evidence type="ECO:0000313" key="1">
    <source>
        <dbReference type="EMBL" id="KAJ7617194.1"/>
    </source>
</evidence>
<reference evidence="1" key="1">
    <citation type="submission" date="2023-03" db="EMBL/GenBank/DDBJ databases">
        <title>Massive genome expansion in bonnet fungi (Mycena s.s.) driven by repeated elements and novel gene families across ecological guilds.</title>
        <authorList>
            <consortium name="Lawrence Berkeley National Laboratory"/>
            <person name="Harder C.B."/>
            <person name="Miyauchi S."/>
            <person name="Viragh M."/>
            <person name="Kuo A."/>
            <person name="Thoen E."/>
            <person name="Andreopoulos B."/>
            <person name="Lu D."/>
            <person name="Skrede I."/>
            <person name="Drula E."/>
            <person name="Henrissat B."/>
            <person name="Morin E."/>
            <person name="Kohler A."/>
            <person name="Barry K."/>
            <person name="LaButti K."/>
            <person name="Morin E."/>
            <person name="Salamov A."/>
            <person name="Lipzen A."/>
            <person name="Mereny Z."/>
            <person name="Hegedus B."/>
            <person name="Baldrian P."/>
            <person name="Stursova M."/>
            <person name="Weitz H."/>
            <person name="Taylor A."/>
            <person name="Grigoriev I.V."/>
            <person name="Nagy L.G."/>
            <person name="Martin F."/>
            <person name="Kauserud H."/>
        </authorList>
    </citation>
    <scope>NUCLEOTIDE SEQUENCE</scope>
    <source>
        <strain evidence="1">9284</strain>
    </source>
</reference>
<dbReference type="AlphaFoldDB" id="A0AAD7BCZ6"/>
<accession>A0AAD7BCZ6</accession>
<gene>
    <name evidence="1" type="ORF">FB45DRAFT_933611</name>
</gene>
<name>A0AAD7BCZ6_9AGAR</name>
<keyword evidence="2" id="KW-1185">Reference proteome</keyword>
<comment type="caution">
    <text evidence="1">The sequence shown here is derived from an EMBL/GenBank/DDBJ whole genome shotgun (WGS) entry which is preliminary data.</text>
</comment>
<dbReference type="EMBL" id="JARKIF010000021">
    <property type="protein sequence ID" value="KAJ7617194.1"/>
    <property type="molecule type" value="Genomic_DNA"/>
</dbReference>
<sequence length="135" mass="14047">MAVNYVGGVAPIVTTFGPGNLHHIAYNAGLSADGLVDITSFVPTSNEGVSHFLLAFSYDYADFAFYWDGAGDASFRLGSSTQTDVVGNSWTNATGVPANGEIILGLNIASTAKAAQDRGDGPGRSIAYRIPDDLD</sequence>